<dbReference type="EC" id="4.4.1.21" evidence="5"/>
<keyword evidence="8" id="KW-0479">Metal-binding</keyword>
<keyword evidence="16" id="KW-1185">Reference proteome</keyword>
<evidence type="ECO:0000256" key="1">
    <source>
        <dbReference type="ARBA" id="ARBA00000297"/>
    </source>
</evidence>
<dbReference type="Gene3D" id="3.30.1360.80">
    <property type="entry name" value="S-ribosylhomocysteinase (LuxS)"/>
    <property type="match status" value="1"/>
</dbReference>
<keyword evidence="9" id="KW-0071">Autoinducer synthesis</keyword>
<dbReference type="AlphaFoldDB" id="A0A7G9B6D3"/>
<evidence type="ECO:0000256" key="12">
    <source>
        <dbReference type="ARBA" id="ARBA00024654"/>
    </source>
</evidence>
<accession>A0A7G9B6D3</accession>
<proteinExistence type="inferred from homology"/>
<evidence type="ECO:0000313" key="16">
    <source>
        <dbReference type="Proteomes" id="UP000515960"/>
    </source>
</evidence>
<evidence type="ECO:0000256" key="6">
    <source>
        <dbReference type="ARBA" id="ARBA00015130"/>
    </source>
</evidence>
<keyword evidence="7" id="KW-0673">Quorum sensing</keyword>
<comment type="cofactor">
    <cofactor evidence="2">
        <name>Fe cation</name>
        <dbReference type="ChEBI" id="CHEBI:24875"/>
    </cofactor>
</comment>
<evidence type="ECO:0000256" key="11">
    <source>
        <dbReference type="ARBA" id="ARBA00023239"/>
    </source>
</evidence>
<evidence type="ECO:0000256" key="7">
    <source>
        <dbReference type="ARBA" id="ARBA00022654"/>
    </source>
</evidence>
<sequence length="155" mass="17360">MDRIASFAVDHNKLLPGLYFSRRDGDIITFDLRLKKPNTGDLLSNSELHSTEHLIATLLRNAPEKEAVIYFGPMGCQTGFYFLFDNRLLCCEDAVELLKRVFRQAAGFDGELPGKSAAECGNYVNLDAEAAKAVCKWYAELIAGWTVEQLSYTNE</sequence>
<dbReference type="InterPro" id="IPR037005">
    <property type="entry name" value="LuxS_sf"/>
</dbReference>
<protein>
    <recommendedName>
        <fullName evidence="6">S-ribosylhomocysteine lyase</fullName>
        <ecNumber evidence="5">4.4.1.21</ecNumber>
    </recommendedName>
    <alternativeName>
        <fullName evidence="13">AI-2 synthesis protein</fullName>
    </alternativeName>
    <alternativeName>
        <fullName evidence="14">Autoinducer-2 production protein LuxS</fullName>
    </alternativeName>
</protein>
<keyword evidence="10" id="KW-0408">Iron</keyword>
<evidence type="ECO:0000256" key="13">
    <source>
        <dbReference type="ARBA" id="ARBA00030600"/>
    </source>
</evidence>
<comment type="function">
    <text evidence="12">Involved in the synthesis of autoinducer 2 (AI-2) which is secreted by bacteria and is used to communicate both the cell density and the metabolic potential of the environment. The regulation of gene expression in response to changes in cell density is called quorum sensing. Catalyzes the transformation of S-ribosylhomocysteine (RHC) to homocysteine (HC) and 4,5-dihydroxy-2,3-pentadione (DPD).</text>
</comment>
<dbReference type="GO" id="GO:0005506">
    <property type="term" value="F:iron ion binding"/>
    <property type="evidence" value="ECO:0007669"/>
    <property type="project" value="InterPro"/>
</dbReference>
<evidence type="ECO:0000256" key="4">
    <source>
        <dbReference type="ARBA" id="ARBA00011738"/>
    </source>
</evidence>
<evidence type="ECO:0000256" key="3">
    <source>
        <dbReference type="ARBA" id="ARBA00007311"/>
    </source>
</evidence>
<comment type="subunit">
    <text evidence="4">Homodimer.</text>
</comment>
<dbReference type="PANTHER" id="PTHR35799">
    <property type="entry name" value="S-RIBOSYLHOMOCYSTEINE LYASE"/>
    <property type="match status" value="1"/>
</dbReference>
<evidence type="ECO:0000256" key="5">
    <source>
        <dbReference type="ARBA" id="ARBA00012240"/>
    </source>
</evidence>
<reference evidence="15 16" key="1">
    <citation type="submission" date="2020-08" db="EMBL/GenBank/DDBJ databases">
        <authorList>
            <person name="Liu C."/>
            <person name="Sun Q."/>
        </authorList>
    </citation>
    <scope>NUCLEOTIDE SEQUENCE [LARGE SCALE GENOMIC DNA]</scope>
    <source>
        <strain evidence="15 16">NSJ-62</strain>
    </source>
</reference>
<evidence type="ECO:0000256" key="2">
    <source>
        <dbReference type="ARBA" id="ARBA00001962"/>
    </source>
</evidence>
<gene>
    <name evidence="15" type="ORF">H8790_03520</name>
</gene>
<dbReference type="InterPro" id="IPR003815">
    <property type="entry name" value="S-ribosylhomocysteinase"/>
</dbReference>
<dbReference type="GO" id="GO:0009372">
    <property type="term" value="P:quorum sensing"/>
    <property type="evidence" value="ECO:0007669"/>
    <property type="project" value="UniProtKB-KW"/>
</dbReference>
<dbReference type="PRINTS" id="PR01487">
    <property type="entry name" value="LUXSPROTEIN"/>
</dbReference>
<dbReference type="InterPro" id="IPR011249">
    <property type="entry name" value="Metalloenz_LuxS/M16"/>
</dbReference>
<name>A0A7G9B6D3_9FIRM</name>
<dbReference type="KEGG" id="ohi:H8790_03520"/>
<organism evidence="15 16">
    <name type="scientific">Oscillibacter hominis</name>
    <dbReference type="NCBI Taxonomy" id="2763056"/>
    <lineage>
        <taxon>Bacteria</taxon>
        <taxon>Bacillati</taxon>
        <taxon>Bacillota</taxon>
        <taxon>Clostridia</taxon>
        <taxon>Eubacteriales</taxon>
        <taxon>Oscillospiraceae</taxon>
        <taxon>Oscillibacter</taxon>
    </lineage>
</organism>
<keyword evidence="11 15" id="KW-0456">Lyase</keyword>
<dbReference type="RefSeq" id="WP_187333588.1">
    <property type="nucleotide sequence ID" value="NZ_CP060490.1"/>
</dbReference>
<comment type="catalytic activity">
    <reaction evidence="1">
        <text>S-(5-deoxy-D-ribos-5-yl)-L-homocysteine = (S)-4,5-dihydroxypentane-2,3-dione + L-homocysteine</text>
        <dbReference type="Rhea" id="RHEA:17753"/>
        <dbReference type="ChEBI" id="CHEBI:29484"/>
        <dbReference type="ChEBI" id="CHEBI:58195"/>
        <dbReference type="ChEBI" id="CHEBI:58199"/>
        <dbReference type="EC" id="4.4.1.21"/>
    </reaction>
</comment>
<dbReference type="Proteomes" id="UP000515960">
    <property type="component" value="Chromosome"/>
</dbReference>
<dbReference type="SUPFAM" id="SSF63411">
    <property type="entry name" value="LuxS/MPP-like metallohydrolase"/>
    <property type="match status" value="1"/>
</dbReference>
<evidence type="ECO:0000256" key="10">
    <source>
        <dbReference type="ARBA" id="ARBA00023004"/>
    </source>
</evidence>
<dbReference type="GO" id="GO:0043768">
    <property type="term" value="F:S-ribosylhomocysteine lyase activity"/>
    <property type="evidence" value="ECO:0007669"/>
    <property type="project" value="UniProtKB-EC"/>
</dbReference>
<comment type="similarity">
    <text evidence="3">Belongs to the LuxS family.</text>
</comment>
<evidence type="ECO:0000256" key="9">
    <source>
        <dbReference type="ARBA" id="ARBA00022929"/>
    </source>
</evidence>
<evidence type="ECO:0000256" key="8">
    <source>
        <dbReference type="ARBA" id="ARBA00022723"/>
    </source>
</evidence>
<evidence type="ECO:0000256" key="14">
    <source>
        <dbReference type="ARBA" id="ARBA00031777"/>
    </source>
</evidence>
<dbReference type="Pfam" id="PF02664">
    <property type="entry name" value="LuxS"/>
    <property type="match status" value="1"/>
</dbReference>
<dbReference type="EMBL" id="CP060490">
    <property type="protein sequence ID" value="QNL45114.1"/>
    <property type="molecule type" value="Genomic_DNA"/>
</dbReference>
<dbReference type="PANTHER" id="PTHR35799:SF1">
    <property type="entry name" value="S-RIBOSYLHOMOCYSTEINE LYASE"/>
    <property type="match status" value="1"/>
</dbReference>
<evidence type="ECO:0000313" key="15">
    <source>
        <dbReference type="EMBL" id="QNL45114.1"/>
    </source>
</evidence>